<dbReference type="Pfam" id="PF13649">
    <property type="entry name" value="Methyltransf_25"/>
    <property type="match status" value="1"/>
</dbReference>
<dbReference type="STRING" id="1114924.SAMN05216258_10989"/>
<dbReference type="Gene3D" id="3.40.50.150">
    <property type="entry name" value="Vaccinia Virus protein VP39"/>
    <property type="match status" value="1"/>
</dbReference>
<dbReference type="CDD" id="cd02440">
    <property type="entry name" value="AdoMet_MTases"/>
    <property type="match status" value="1"/>
</dbReference>
<name>A0A1I3KTM7_9RHOB</name>
<dbReference type="InterPro" id="IPR041698">
    <property type="entry name" value="Methyltransf_25"/>
</dbReference>
<protein>
    <submittedName>
        <fullName evidence="2">Methyltransferase domain-containing protein</fullName>
    </submittedName>
</protein>
<dbReference type="GO" id="GO:0008168">
    <property type="term" value="F:methyltransferase activity"/>
    <property type="evidence" value="ECO:0007669"/>
    <property type="project" value="UniProtKB-KW"/>
</dbReference>
<evidence type="ECO:0000313" key="2">
    <source>
        <dbReference type="EMBL" id="SFI75843.1"/>
    </source>
</evidence>
<organism evidence="2 3">
    <name type="scientific">Albimonas pacifica</name>
    <dbReference type="NCBI Taxonomy" id="1114924"/>
    <lineage>
        <taxon>Bacteria</taxon>
        <taxon>Pseudomonadati</taxon>
        <taxon>Pseudomonadota</taxon>
        <taxon>Alphaproteobacteria</taxon>
        <taxon>Rhodobacterales</taxon>
        <taxon>Paracoccaceae</taxon>
        <taxon>Albimonas</taxon>
    </lineage>
</organism>
<gene>
    <name evidence="2" type="ORF">SAMN05216258_10989</name>
</gene>
<evidence type="ECO:0000313" key="3">
    <source>
        <dbReference type="Proteomes" id="UP000199377"/>
    </source>
</evidence>
<evidence type="ECO:0000259" key="1">
    <source>
        <dbReference type="Pfam" id="PF13649"/>
    </source>
</evidence>
<dbReference type="RefSeq" id="WP_143103383.1">
    <property type="nucleotide sequence ID" value="NZ_FOQH01000009.1"/>
</dbReference>
<accession>A0A1I3KTM7</accession>
<proteinExistence type="predicted"/>
<keyword evidence="2" id="KW-0489">Methyltransferase</keyword>
<dbReference type="OrthoDB" id="9765084at2"/>
<reference evidence="2 3" key="1">
    <citation type="submission" date="2016-10" db="EMBL/GenBank/DDBJ databases">
        <authorList>
            <person name="de Groot N.N."/>
        </authorList>
    </citation>
    <scope>NUCLEOTIDE SEQUENCE [LARGE SCALE GENOMIC DNA]</scope>
    <source>
        <strain evidence="2 3">CGMCC 1.11030</strain>
    </source>
</reference>
<keyword evidence="2" id="KW-0808">Transferase</keyword>
<dbReference type="SUPFAM" id="SSF53335">
    <property type="entry name" value="S-adenosyl-L-methionine-dependent methyltransferases"/>
    <property type="match status" value="1"/>
</dbReference>
<keyword evidence="3" id="KW-1185">Reference proteome</keyword>
<dbReference type="InterPro" id="IPR029063">
    <property type="entry name" value="SAM-dependent_MTases_sf"/>
</dbReference>
<dbReference type="Proteomes" id="UP000199377">
    <property type="component" value="Unassembled WGS sequence"/>
</dbReference>
<dbReference type="AlphaFoldDB" id="A0A1I3KTM7"/>
<dbReference type="GO" id="GO:0032259">
    <property type="term" value="P:methylation"/>
    <property type="evidence" value="ECO:0007669"/>
    <property type="project" value="UniProtKB-KW"/>
</dbReference>
<feature type="domain" description="Methyltransferase" evidence="1">
    <location>
        <begin position="56"/>
        <end position="143"/>
    </location>
</feature>
<dbReference type="EMBL" id="FOQH01000009">
    <property type="protein sequence ID" value="SFI75843.1"/>
    <property type="molecule type" value="Genomic_DNA"/>
</dbReference>
<sequence length="246" mass="25954">MAPADPFPLAPGAFDEDLAAIHAQALAPRLDPGLPWLIAMGRAAAVGAGRNPSLHDLGCGDGRWMAAAQAAQFRVTGLDLSPACTALARARGLRPATMDAARAPMPAVDLVTALGWALAYLDAAGRPALDTVARRAGEILRPGAWLIFDLPDPAVLPPDDAAEGPGWRYAARSLRIGDTLARETETERLVDGRPRLRRARRLLAAPAPEAVLALLERAGFEARPLDRWGDHPLPAGSVGYAARRKG</sequence>